<protein>
    <recommendedName>
        <fullName evidence="1">Plastocyanin-like domain-containing protein</fullName>
    </recommendedName>
</protein>
<dbReference type="Gene3D" id="2.60.40.420">
    <property type="entry name" value="Cupredoxins - blue copper proteins"/>
    <property type="match status" value="1"/>
</dbReference>
<gene>
    <name evidence="2" type="ORF">PENDEC_c006G01937</name>
</gene>
<dbReference type="Proteomes" id="UP000191522">
    <property type="component" value="Unassembled WGS sequence"/>
</dbReference>
<evidence type="ECO:0000259" key="1">
    <source>
        <dbReference type="Pfam" id="PF07731"/>
    </source>
</evidence>
<dbReference type="InterPro" id="IPR008972">
    <property type="entry name" value="Cupredoxin"/>
</dbReference>
<dbReference type="InterPro" id="IPR011706">
    <property type="entry name" value="Cu-oxidase_C"/>
</dbReference>
<evidence type="ECO:0000313" key="3">
    <source>
        <dbReference type="Proteomes" id="UP000191522"/>
    </source>
</evidence>
<dbReference type="GO" id="GO:0005507">
    <property type="term" value="F:copper ion binding"/>
    <property type="evidence" value="ECO:0007669"/>
    <property type="project" value="InterPro"/>
</dbReference>
<dbReference type="AlphaFoldDB" id="A0A1V6PES3"/>
<name>A0A1V6PES3_PENDC</name>
<keyword evidence="3" id="KW-1185">Reference proteome</keyword>
<dbReference type="OrthoDB" id="2121828at2759"/>
<evidence type="ECO:0000313" key="2">
    <source>
        <dbReference type="EMBL" id="OQD75590.1"/>
    </source>
</evidence>
<dbReference type="STRING" id="69771.A0A1V6PES3"/>
<dbReference type="Pfam" id="PF07731">
    <property type="entry name" value="Cu-oxidase_2"/>
    <property type="match status" value="1"/>
</dbReference>
<dbReference type="GO" id="GO:0016491">
    <property type="term" value="F:oxidoreductase activity"/>
    <property type="evidence" value="ECO:0007669"/>
    <property type="project" value="InterPro"/>
</dbReference>
<dbReference type="EMBL" id="MDYL01000006">
    <property type="protein sequence ID" value="OQD75590.1"/>
    <property type="molecule type" value="Genomic_DNA"/>
</dbReference>
<feature type="domain" description="Plastocyanin-like" evidence="1">
    <location>
        <begin position="9"/>
        <end position="74"/>
    </location>
</feature>
<organism evidence="2 3">
    <name type="scientific">Penicillium decumbens</name>
    <dbReference type="NCBI Taxonomy" id="69771"/>
    <lineage>
        <taxon>Eukaryota</taxon>
        <taxon>Fungi</taxon>
        <taxon>Dikarya</taxon>
        <taxon>Ascomycota</taxon>
        <taxon>Pezizomycotina</taxon>
        <taxon>Eurotiomycetes</taxon>
        <taxon>Eurotiomycetidae</taxon>
        <taxon>Eurotiales</taxon>
        <taxon>Aspergillaceae</taxon>
        <taxon>Penicillium</taxon>
    </lineage>
</organism>
<comment type="caution">
    <text evidence="2">The sequence shown here is derived from an EMBL/GenBank/DDBJ whole genome shotgun (WGS) entry which is preliminary data.</text>
</comment>
<dbReference type="SUPFAM" id="SSF49503">
    <property type="entry name" value="Cupredoxins"/>
    <property type="match status" value="1"/>
</dbReference>
<proteinExistence type="predicted"/>
<reference evidence="3" key="1">
    <citation type="journal article" date="2017" name="Nat. Microbiol.">
        <title>Global analysis of biosynthetic gene clusters reveals vast potential of secondary metabolite production in Penicillium species.</title>
        <authorList>
            <person name="Nielsen J.C."/>
            <person name="Grijseels S."/>
            <person name="Prigent S."/>
            <person name="Ji B."/>
            <person name="Dainat J."/>
            <person name="Nielsen K.F."/>
            <person name="Frisvad J.C."/>
            <person name="Workman M."/>
            <person name="Nielsen J."/>
        </authorList>
    </citation>
    <scope>NUCLEOTIDE SEQUENCE [LARGE SCALE GENOMIC DNA]</scope>
    <source>
        <strain evidence="3">IBT 11843</strain>
    </source>
</reference>
<accession>A0A1V6PES3</accession>
<sequence>MSSYAFGSHGFWALASGDGNFCNTMSNALRLVNAPRIGAVMLPASGYVFIALQTNNSGAWLMHRHVRPYTSEGF</sequence>